<dbReference type="GO" id="GO:0005737">
    <property type="term" value="C:cytoplasm"/>
    <property type="evidence" value="ECO:0007669"/>
    <property type="project" value="TreeGrafter"/>
</dbReference>
<dbReference type="GO" id="GO:0005886">
    <property type="term" value="C:plasma membrane"/>
    <property type="evidence" value="ECO:0007669"/>
    <property type="project" value="UniProtKB-SubCell"/>
</dbReference>
<dbReference type="GO" id="GO:0005615">
    <property type="term" value="C:extracellular space"/>
    <property type="evidence" value="ECO:0007669"/>
    <property type="project" value="TreeGrafter"/>
</dbReference>
<dbReference type="FunFam" id="1.10.390.10:FF:000013">
    <property type="entry name" value="Aminopeptidase N"/>
    <property type="match status" value="1"/>
</dbReference>
<keyword evidence="17" id="KW-0732">Signal</keyword>
<evidence type="ECO:0000256" key="4">
    <source>
        <dbReference type="ARBA" id="ARBA00022475"/>
    </source>
</evidence>
<evidence type="ECO:0000256" key="10">
    <source>
        <dbReference type="ARBA" id="ARBA00023136"/>
    </source>
</evidence>
<sequence length="987" mass="112559">MLVNWLKIPVIVLIIQPAVIFSQFPPLQLESQLAHLTNILQDRDYHSLYEESVPKDKFKGKPQKLIEKLAQGVVPTHYSVFIRPILDDTGNPEERFTAPGIVKISFKCEKPTSEVFVHAVEMTINNHFVQIRNRIKAEENFSIKAMEYIPTDSVYKIVLDHPLDINKEYTLTIAFTSVVSRERMTGLYLSNYTDPATKDIKYIAITQFESIYARKAFPCFDEPDLKATFDVSIGRKLSYNSISNMNLVTTEPIVGLKGWVWDHYDTTPRMSTYLISFIVSEFESATARSDLFGGRPVKTWGQPKFIEEGDGAYAAEMAAKVLSFYETYFDTPYPIPKMDSIGLPHFQAGAMENWGANTYREKLLMYFGKNTTEAERYSITSVISHELAHQNFGDLVTCKRWTHLWLNEGFATYVSFLGVNSVAPEFKPFDLFVAEALQYAMKVDAGPKAHALVNDSVTNQMSNGDFDIITYKKGGSLIRMMQGILGEEALKKGLQQYLHKNAFGNVVTDDLYLELNSQANFDSLYENLTVKEVMDTYTYKPGFPLIRVGLGKASNVLYFTQEKFLTNRSEEVTLAEHWWVPLSIKTSLNSNFEETQPDLWLSKNVLRKQWRTENELFRSKSLDYDWLILNPNLGGYYRVLYDDKLTLLLQEQLVKNHSALPAAARARLIDDYFNAAHADYIPMDAALGFTKHLGEETDYIVWTTTFLNMKKIYSRMRSGRRFDNFNSYFRPRVVSALDRIGWEQIPGEKGLDVLLRANLLDWACNLEYMKCTRLSKRLIKMWMDSSYGLNPIPVDIQPVMICTAVATSETDEVWDFVWKKYQESESVSEKFKLISALSCSRNRTHLGFLVDEAVNTTSRIASVDASVLLQRLAASTIGNDLVFGKIKTCLGAIVNRFGGAEQVAYAISTLSIYWNDPEHLDELQEFVVRHSDTFKPVMKLLKSSIKIVEDNIRWLKRFEKQISHWLEENRGPIAAASAAATVAGAVL</sequence>
<dbReference type="PANTHER" id="PTHR11533">
    <property type="entry name" value="PROTEASE M1 ZINC METALLOPROTEASE"/>
    <property type="match status" value="1"/>
</dbReference>
<evidence type="ECO:0000256" key="11">
    <source>
        <dbReference type="ARBA" id="ARBA00023157"/>
    </source>
</evidence>
<keyword evidence="5 16" id="KW-0645">Protease</keyword>
<feature type="domain" description="ERAP1-like C-terminal" evidence="19">
    <location>
        <begin position="626"/>
        <end position="936"/>
    </location>
</feature>
<evidence type="ECO:0000256" key="17">
    <source>
        <dbReference type="SAM" id="SignalP"/>
    </source>
</evidence>
<dbReference type="Pfam" id="PF17900">
    <property type="entry name" value="Peptidase_M1_N"/>
    <property type="match status" value="1"/>
</dbReference>
<evidence type="ECO:0000256" key="14">
    <source>
        <dbReference type="PIRSR" id="PIRSR634016-3"/>
    </source>
</evidence>
<evidence type="ECO:0000256" key="6">
    <source>
        <dbReference type="ARBA" id="ARBA00022723"/>
    </source>
</evidence>
<dbReference type="GO" id="GO:0043171">
    <property type="term" value="P:peptide catabolic process"/>
    <property type="evidence" value="ECO:0007669"/>
    <property type="project" value="TreeGrafter"/>
</dbReference>
<feature type="site" description="Transition state stabilizer" evidence="15">
    <location>
        <position position="471"/>
    </location>
</feature>
<keyword evidence="12" id="KW-0325">Glycoprotein</keyword>
<dbReference type="InterPro" id="IPR045357">
    <property type="entry name" value="Aminopeptidase_N-like_N"/>
</dbReference>
<feature type="binding site" evidence="14">
    <location>
        <position position="408"/>
    </location>
    <ligand>
        <name>Zn(2+)</name>
        <dbReference type="ChEBI" id="CHEBI:29105"/>
        <note>catalytic</note>
    </ligand>
</feature>
<dbReference type="CDD" id="cd09601">
    <property type="entry name" value="M1_APN-Q_like"/>
    <property type="match status" value="1"/>
</dbReference>
<dbReference type="PANTHER" id="PTHR11533:SF301">
    <property type="entry name" value="AMINOPEPTIDASE"/>
    <property type="match status" value="1"/>
</dbReference>
<accession>A0A8J2P496</accession>
<dbReference type="AlphaFoldDB" id="A0A8J2P496"/>
<feature type="chain" id="PRO_5035254757" description="Aminopeptidase" evidence="17">
    <location>
        <begin position="23"/>
        <end position="987"/>
    </location>
</feature>
<evidence type="ECO:0000256" key="1">
    <source>
        <dbReference type="ARBA" id="ARBA00004236"/>
    </source>
</evidence>
<name>A0A8J2P496_9HEXA</name>
<keyword evidence="10" id="KW-0472">Membrane</keyword>
<evidence type="ECO:0000313" key="22">
    <source>
        <dbReference type="Proteomes" id="UP000708208"/>
    </source>
</evidence>
<evidence type="ECO:0000256" key="2">
    <source>
        <dbReference type="ARBA" id="ARBA00010136"/>
    </source>
</evidence>
<evidence type="ECO:0000256" key="13">
    <source>
        <dbReference type="PIRSR" id="PIRSR634016-1"/>
    </source>
</evidence>
<dbReference type="InterPro" id="IPR034016">
    <property type="entry name" value="M1_APN-typ"/>
</dbReference>
<comment type="similarity">
    <text evidence="2 16">Belongs to the peptidase M1 family.</text>
</comment>
<feature type="binding site" evidence="14">
    <location>
        <position position="389"/>
    </location>
    <ligand>
        <name>Zn(2+)</name>
        <dbReference type="ChEBI" id="CHEBI:29105"/>
        <note>catalytic</note>
    </ligand>
</feature>
<dbReference type="InterPro" id="IPR014782">
    <property type="entry name" value="Peptidase_M1_dom"/>
</dbReference>
<dbReference type="GO" id="GO:0070006">
    <property type="term" value="F:metalloaminopeptidase activity"/>
    <property type="evidence" value="ECO:0007669"/>
    <property type="project" value="TreeGrafter"/>
</dbReference>
<evidence type="ECO:0000259" key="20">
    <source>
        <dbReference type="Pfam" id="PF17900"/>
    </source>
</evidence>
<comment type="cofactor">
    <cofactor evidence="14 16">
        <name>Zn(2+)</name>
        <dbReference type="ChEBI" id="CHEBI:29105"/>
    </cofactor>
    <text evidence="14 16">Binds 1 zinc ion per subunit.</text>
</comment>
<feature type="signal peptide" evidence="17">
    <location>
        <begin position="1"/>
        <end position="22"/>
    </location>
</feature>
<evidence type="ECO:0000313" key="21">
    <source>
        <dbReference type="EMBL" id="CAG7815096.1"/>
    </source>
</evidence>
<feature type="domain" description="Aminopeptidase N-like N-terminal" evidence="20">
    <location>
        <begin position="74"/>
        <end position="274"/>
    </location>
</feature>
<evidence type="ECO:0000256" key="9">
    <source>
        <dbReference type="ARBA" id="ARBA00023049"/>
    </source>
</evidence>
<dbReference type="OrthoDB" id="510539at2759"/>
<evidence type="ECO:0000256" key="15">
    <source>
        <dbReference type="PIRSR" id="PIRSR634016-4"/>
    </source>
</evidence>
<evidence type="ECO:0000256" key="16">
    <source>
        <dbReference type="RuleBase" id="RU364040"/>
    </source>
</evidence>
<dbReference type="Pfam" id="PF11838">
    <property type="entry name" value="ERAP1_C"/>
    <property type="match status" value="1"/>
</dbReference>
<evidence type="ECO:0000256" key="7">
    <source>
        <dbReference type="ARBA" id="ARBA00022801"/>
    </source>
</evidence>
<dbReference type="FunFam" id="2.60.40.1730:FF:000013">
    <property type="entry name" value="Aminopeptidase"/>
    <property type="match status" value="1"/>
</dbReference>
<keyword evidence="8 14" id="KW-0862">Zinc</keyword>
<dbReference type="GO" id="GO:0008270">
    <property type="term" value="F:zinc ion binding"/>
    <property type="evidence" value="ECO:0007669"/>
    <property type="project" value="UniProtKB-UniRule"/>
</dbReference>
<dbReference type="EC" id="3.4.11.-" evidence="16"/>
<organism evidence="21 22">
    <name type="scientific">Allacma fusca</name>
    <dbReference type="NCBI Taxonomy" id="39272"/>
    <lineage>
        <taxon>Eukaryota</taxon>
        <taxon>Metazoa</taxon>
        <taxon>Ecdysozoa</taxon>
        <taxon>Arthropoda</taxon>
        <taxon>Hexapoda</taxon>
        <taxon>Collembola</taxon>
        <taxon>Symphypleona</taxon>
        <taxon>Sminthuridae</taxon>
        <taxon>Allacma</taxon>
    </lineage>
</organism>
<evidence type="ECO:0000256" key="12">
    <source>
        <dbReference type="ARBA" id="ARBA00023180"/>
    </source>
</evidence>
<feature type="binding site" evidence="14">
    <location>
        <position position="385"/>
    </location>
    <ligand>
        <name>Zn(2+)</name>
        <dbReference type="ChEBI" id="CHEBI:29105"/>
        <note>catalytic</note>
    </ligand>
</feature>
<gene>
    <name evidence="21" type="ORF">AFUS01_LOCUS25798</name>
</gene>
<dbReference type="GO" id="GO:0042277">
    <property type="term" value="F:peptide binding"/>
    <property type="evidence" value="ECO:0007669"/>
    <property type="project" value="TreeGrafter"/>
</dbReference>
<comment type="caution">
    <text evidence="21">The sequence shown here is derived from an EMBL/GenBank/DDBJ whole genome shotgun (WGS) entry which is preliminary data.</text>
</comment>
<keyword evidence="22" id="KW-1185">Reference proteome</keyword>
<keyword evidence="4" id="KW-1003">Cell membrane</keyword>
<dbReference type="GO" id="GO:0006508">
    <property type="term" value="P:proteolysis"/>
    <property type="evidence" value="ECO:0007669"/>
    <property type="project" value="UniProtKB-KW"/>
</dbReference>
<keyword evidence="7 16" id="KW-0378">Hydrolase</keyword>
<proteinExistence type="inferred from homology"/>
<dbReference type="Proteomes" id="UP000708208">
    <property type="component" value="Unassembled WGS sequence"/>
</dbReference>
<evidence type="ECO:0000256" key="5">
    <source>
        <dbReference type="ARBA" id="ARBA00022670"/>
    </source>
</evidence>
<evidence type="ECO:0000256" key="3">
    <source>
        <dbReference type="ARBA" id="ARBA00022438"/>
    </source>
</evidence>
<evidence type="ECO:0000256" key="8">
    <source>
        <dbReference type="ARBA" id="ARBA00022833"/>
    </source>
</evidence>
<dbReference type="FunFam" id="1.25.50.20:FF:000001">
    <property type="entry name" value="Aminopeptidase"/>
    <property type="match status" value="1"/>
</dbReference>
<keyword evidence="9 16" id="KW-0482">Metalloprotease</keyword>
<comment type="subcellular location">
    <subcellularLocation>
        <location evidence="1">Cell membrane</location>
    </subcellularLocation>
</comment>
<protein>
    <recommendedName>
        <fullName evidence="16">Aminopeptidase</fullName>
        <ecNumber evidence="16">3.4.11.-</ecNumber>
    </recommendedName>
</protein>
<dbReference type="EMBL" id="CAJVCH010335703">
    <property type="protein sequence ID" value="CAG7815096.1"/>
    <property type="molecule type" value="Genomic_DNA"/>
</dbReference>
<dbReference type="Pfam" id="PF01433">
    <property type="entry name" value="Peptidase_M1"/>
    <property type="match status" value="1"/>
</dbReference>
<keyword evidence="11" id="KW-1015">Disulfide bond</keyword>
<dbReference type="InterPro" id="IPR024571">
    <property type="entry name" value="ERAP1-like_C_dom"/>
</dbReference>
<feature type="active site" description="Proton acceptor" evidence="13">
    <location>
        <position position="386"/>
    </location>
</feature>
<feature type="domain" description="Peptidase M1 membrane alanine aminopeptidase" evidence="18">
    <location>
        <begin position="313"/>
        <end position="537"/>
    </location>
</feature>
<keyword evidence="3 16" id="KW-0031">Aminopeptidase</keyword>
<reference evidence="21" key="1">
    <citation type="submission" date="2021-06" db="EMBL/GenBank/DDBJ databases">
        <authorList>
            <person name="Hodson N. C."/>
            <person name="Mongue J. A."/>
            <person name="Jaron S. K."/>
        </authorList>
    </citation>
    <scope>NUCLEOTIDE SEQUENCE</scope>
</reference>
<evidence type="ECO:0000259" key="19">
    <source>
        <dbReference type="Pfam" id="PF11838"/>
    </source>
</evidence>
<keyword evidence="6 14" id="KW-0479">Metal-binding</keyword>
<dbReference type="InterPro" id="IPR050344">
    <property type="entry name" value="Peptidase_M1_aminopeptidases"/>
</dbReference>
<evidence type="ECO:0000259" key="18">
    <source>
        <dbReference type="Pfam" id="PF01433"/>
    </source>
</evidence>